<dbReference type="InterPro" id="IPR051532">
    <property type="entry name" value="Ester_Hydrolysis_Enzymes"/>
</dbReference>
<evidence type="ECO:0000313" key="3">
    <source>
        <dbReference type="Proteomes" id="UP001589692"/>
    </source>
</evidence>
<dbReference type="InterPro" id="IPR013830">
    <property type="entry name" value="SGNH_hydro"/>
</dbReference>
<sequence>MVTTRSFRNSQALASMPIIQGVGRKWGFIGDSHTASTGAANSIYGFPAQSVILAGRMQNVDFAVAGIGGQTADQMLARFKTDIIDTGCEGVVILAGTNDSALNSVGVPVATFIGNIVAMLRLAKSYGIRAIVCTVPPTASDAGDLAVRSKFIEAYNMWLKLVVHKEGGRLADIHQALVDPATGYTLAAYKADGVHFNSLGHLAIAEVVAPIMQAVNMAALLGVDALPVTSGTYTLVSNPLMNGTVNNGSAPTGWFTQQAAVGSVTRNVRAKSGTLQKGQWFEYALDGTSAVASVTAGYSLGGTYAIGDKLGVTCRMEITDTAGNWRTTRGGSQQGSLSLNVNNAGANLNNTFRESGSLILPPSMYVVTANASSGLALWWRLSVVVGQNITARIGEVQVYNLTAMGLDGVITV</sequence>
<keyword evidence="3" id="KW-1185">Reference proteome</keyword>
<dbReference type="PANTHER" id="PTHR30383:SF5">
    <property type="entry name" value="SGNH HYDROLASE-TYPE ESTERASE DOMAIN-CONTAINING PROTEIN"/>
    <property type="match status" value="1"/>
</dbReference>
<evidence type="ECO:0000259" key="1">
    <source>
        <dbReference type="Pfam" id="PF13472"/>
    </source>
</evidence>
<dbReference type="EMBL" id="JBHMAA010000032">
    <property type="protein sequence ID" value="MFB9952018.1"/>
    <property type="molecule type" value="Genomic_DNA"/>
</dbReference>
<proteinExistence type="predicted"/>
<protein>
    <submittedName>
        <fullName evidence="2">SGNH/GDSL hydrolase family protein</fullName>
    </submittedName>
</protein>
<keyword evidence="2" id="KW-0378">Hydrolase</keyword>
<dbReference type="Pfam" id="PF13472">
    <property type="entry name" value="Lipase_GDSL_2"/>
    <property type="match status" value="1"/>
</dbReference>
<dbReference type="RefSeq" id="WP_377264835.1">
    <property type="nucleotide sequence ID" value="NZ_JBHMAA010000032.1"/>
</dbReference>
<name>A0ABV6AQM3_9HYPH</name>
<dbReference type="Gene3D" id="3.40.50.1110">
    <property type="entry name" value="SGNH hydrolase"/>
    <property type="match status" value="1"/>
</dbReference>
<dbReference type="PANTHER" id="PTHR30383">
    <property type="entry name" value="THIOESTERASE 1/PROTEASE 1/LYSOPHOSPHOLIPASE L1"/>
    <property type="match status" value="1"/>
</dbReference>
<dbReference type="InterPro" id="IPR036514">
    <property type="entry name" value="SGNH_hydro_sf"/>
</dbReference>
<dbReference type="GO" id="GO:0016787">
    <property type="term" value="F:hydrolase activity"/>
    <property type="evidence" value="ECO:0007669"/>
    <property type="project" value="UniProtKB-KW"/>
</dbReference>
<accession>A0ABV6AQM3</accession>
<comment type="caution">
    <text evidence="2">The sequence shown here is derived from an EMBL/GenBank/DDBJ whole genome shotgun (WGS) entry which is preliminary data.</text>
</comment>
<reference evidence="2 3" key="1">
    <citation type="submission" date="2024-09" db="EMBL/GenBank/DDBJ databases">
        <authorList>
            <person name="Sun Q."/>
            <person name="Mori K."/>
        </authorList>
    </citation>
    <scope>NUCLEOTIDE SEQUENCE [LARGE SCALE GENOMIC DNA]</scope>
    <source>
        <strain evidence="2 3">TBRC 4938</strain>
    </source>
</reference>
<dbReference type="Proteomes" id="UP001589692">
    <property type="component" value="Unassembled WGS sequence"/>
</dbReference>
<evidence type="ECO:0000313" key="2">
    <source>
        <dbReference type="EMBL" id="MFB9952018.1"/>
    </source>
</evidence>
<gene>
    <name evidence="2" type="ORF">ACFFP0_24480</name>
</gene>
<dbReference type="SUPFAM" id="SSF52266">
    <property type="entry name" value="SGNH hydrolase"/>
    <property type="match status" value="1"/>
</dbReference>
<feature type="domain" description="SGNH hydrolase-type esterase" evidence="1">
    <location>
        <begin position="28"/>
        <end position="201"/>
    </location>
</feature>
<organism evidence="2 3">
    <name type="scientific">Rhizobium puerariae</name>
    <dbReference type="NCBI Taxonomy" id="1585791"/>
    <lineage>
        <taxon>Bacteria</taxon>
        <taxon>Pseudomonadati</taxon>
        <taxon>Pseudomonadota</taxon>
        <taxon>Alphaproteobacteria</taxon>
        <taxon>Hyphomicrobiales</taxon>
        <taxon>Rhizobiaceae</taxon>
        <taxon>Rhizobium/Agrobacterium group</taxon>
        <taxon>Rhizobium</taxon>
    </lineage>
</organism>